<name>A0A553Q834_9TELE</name>
<gene>
    <name evidence="4" type="ORF">DNTS_030184</name>
</gene>
<dbReference type="InterPro" id="IPR057774">
    <property type="entry name" value="D8C_UMOD/GP2/OIT3-like"/>
</dbReference>
<feature type="domain" description="UMOD/GP2/OIT3-like D8C" evidence="3">
    <location>
        <begin position="146"/>
        <end position="232"/>
    </location>
</feature>
<feature type="non-terminal residue" evidence="4">
    <location>
        <position position="786"/>
    </location>
</feature>
<evidence type="ECO:0000313" key="5">
    <source>
        <dbReference type="Proteomes" id="UP000316079"/>
    </source>
</evidence>
<comment type="caution">
    <text evidence="4">The sequence shown here is derived from an EMBL/GenBank/DDBJ whole genome shotgun (WGS) entry which is preliminary data.</text>
</comment>
<proteinExistence type="predicted"/>
<dbReference type="PANTHER" id="PTHR36191:SF4">
    <property type="entry name" value="VWFD DOMAIN-CONTAINING PROTEIN"/>
    <property type="match status" value="1"/>
</dbReference>
<dbReference type="AlphaFoldDB" id="A0A553Q834"/>
<feature type="domain" description="UMOD/GP2/OIT3-like D8C" evidence="3">
    <location>
        <begin position="700"/>
        <end position="786"/>
    </location>
</feature>
<evidence type="ECO:0000259" key="3">
    <source>
        <dbReference type="Pfam" id="PF23283"/>
    </source>
</evidence>
<accession>A0A553Q834</accession>
<dbReference type="EMBL" id="SRMA01026244">
    <property type="protein sequence ID" value="TRY86095.1"/>
    <property type="molecule type" value="Genomic_DNA"/>
</dbReference>
<dbReference type="Proteomes" id="UP000316079">
    <property type="component" value="Unassembled WGS sequence"/>
</dbReference>
<feature type="domain" description="UMOD/GP2/OIT3-like D8C" evidence="3">
    <location>
        <begin position="290"/>
        <end position="375"/>
    </location>
</feature>
<evidence type="ECO:0000256" key="2">
    <source>
        <dbReference type="ARBA" id="ARBA00023157"/>
    </source>
</evidence>
<organism evidence="4 5">
    <name type="scientific">Danionella cerebrum</name>
    <dbReference type="NCBI Taxonomy" id="2873325"/>
    <lineage>
        <taxon>Eukaryota</taxon>
        <taxon>Metazoa</taxon>
        <taxon>Chordata</taxon>
        <taxon>Craniata</taxon>
        <taxon>Vertebrata</taxon>
        <taxon>Euteleostomi</taxon>
        <taxon>Actinopterygii</taxon>
        <taxon>Neopterygii</taxon>
        <taxon>Teleostei</taxon>
        <taxon>Ostariophysi</taxon>
        <taxon>Cypriniformes</taxon>
        <taxon>Danionidae</taxon>
        <taxon>Danioninae</taxon>
        <taxon>Danionella</taxon>
    </lineage>
</organism>
<keyword evidence="2" id="KW-1015">Disulfide bond</keyword>
<keyword evidence="1" id="KW-0732">Signal</keyword>
<feature type="domain" description="UMOD/GP2/OIT3-like D8C" evidence="3">
    <location>
        <begin position="13"/>
        <end position="98"/>
    </location>
</feature>
<sequence length="786" mass="87158">MRCDSSVSWSGWYRLFINNVRAHISENTKSWRQCGTDITLWLRGGHPNVSDGVVTREICSGFDFDCRWLFTVKVKACAGNYYVYELVKPSVSCSGYCADVGNVTVTSQIISPDPCNKYTVLDNPWRAVDYKYLSVTHCDNAMSGWYRFLLNGSNAQIPDTCVDRYSCSTVNGYWLRGGHPSEADGIVSRDACSKFYTDCCFYGVYPVKVKACPGGFYVYNLLNIGCDAAYCAVSSTPQVPFLATAPGPVTAGSVSEPCTSYTVLDQPWRSNPYSPSNMRCDSSVSWSGWYRLFINNVRAHISESSKSWRQCGTDITLWLRGGHPNVSDGVVTREICSGFDFDCRWLFTVKVKACAGNYYVYELVKPSVSCSGYCADVGNVTVTSQIISPDPCNKYTVLDNPWRAVDYKYLSVTHCDNAMSGWYRFLLNGSNAQIPDTCVDRYSCSTVNGYWLRGGHPSEADGIVSRDACAKFYTDCCFYGVYPVKVKACPGGFYVYNLLNIGCDAAYCAVSSTPQVPFLTTAPGPVTAGSVSEPCTSYTVLDQPWRSNPYSPSNMRCDSSVSWSGWYRLFINNVRAHISESSKSWRQCGTDITLWLRGGHPNVSDGVVTREICSGFDFDCRWLFTVKVKACAGNYYVYELVKPSVSCSGYCADVGNVLVTSQIISPDPCNKYTVLDNPWRAVDYKYLSVTHCDNAMSGWYRFLLNGSNAQIPDTCVDRYSCSTVNGYWLRGGHPSEADGIVSRDACAKFYTDCCFYGVYPVKVKACPGGFYVYNLLNIGCDAAYCA</sequence>
<feature type="domain" description="UMOD/GP2/OIT3-like D8C" evidence="3">
    <location>
        <begin position="567"/>
        <end position="652"/>
    </location>
</feature>
<protein>
    <recommendedName>
        <fullName evidence="3">UMOD/GP2/OIT3-like D8C domain-containing protein</fullName>
    </recommendedName>
</protein>
<dbReference type="OrthoDB" id="9987373at2759"/>
<evidence type="ECO:0000256" key="1">
    <source>
        <dbReference type="ARBA" id="ARBA00022729"/>
    </source>
</evidence>
<reference evidence="4 5" key="1">
    <citation type="journal article" date="2019" name="Sci. Data">
        <title>Hybrid genome assembly and annotation of Danionella translucida.</title>
        <authorList>
            <person name="Kadobianskyi M."/>
            <person name="Schulze L."/>
            <person name="Schuelke M."/>
            <person name="Judkewitz B."/>
        </authorList>
    </citation>
    <scope>NUCLEOTIDE SEQUENCE [LARGE SCALE GENOMIC DNA]</scope>
    <source>
        <strain evidence="4 5">Bolton</strain>
    </source>
</reference>
<keyword evidence="5" id="KW-1185">Reference proteome</keyword>
<evidence type="ECO:0000313" key="4">
    <source>
        <dbReference type="EMBL" id="TRY86095.1"/>
    </source>
</evidence>
<feature type="domain" description="UMOD/GP2/OIT3-like D8C" evidence="3">
    <location>
        <begin position="423"/>
        <end position="509"/>
    </location>
</feature>
<dbReference type="PANTHER" id="PTHR36191">
    <property type="entry name" value="ENDO/EXONUCLEASE/PHOSPHATASE DOMAIN-CONTAINING PROTEIN-RELATED"/>
    <property type="match status" value="1"/>
</dbReference>
<dbReference type="Pfam" id="PF23283">
    <property type="entry name" value="D8C_UMOD"/>
    <property type="match status" value="6"/>
</dbReference>